<feature type="transmembrane region" description="Helical" evidence="5">
    <location>
        <begin position="301"/>
        <end position="322"/>
    </location>
</feature>
<evidence type="ECO:0000256" key="4">
    <source>
        <dbReference type="ARBA" id="ARBA00023136"/>
    </source>
</evidence>
<evidence type="ECO:0000256" key="2">
    <source>
        <dbReference type="ARBA" id="ARBA00022692"/>
    </source>
</evidence>
<feature type="transmembrane region" description="Helical" evidence="5">
    <location>
        <begin position="21"/>
        <end position="41"/>
    </location>
</feature>
<feature type="transmembrane region" description="Helical" evidence="5">
    <location>
        <begin position="121"/>
        <end position="143"/>
    </location>
</feature>
<feature type="transmembrane region" description="Helical" evidence="5">
    <location>
        <begin position="189"/>
        <end position="209"/>
    </location>
</feature>
<accession>A0A918W4I9</accession>
<dbReference type="RefSeq" id="WP_189974149.1">
    <property type="nucleotide sequence ID" value="NZ_BMUL01000001.1"/>
</dbReference>
<sequence>MSSPALRGPAWVTVRQYRRTLWAALALVLLALAAVAALRIWDARYPDTALENGGWNPDPDNRAFGLLQWLLQYLGMGLALLPIAVAALVAGPMVAREYESGTYSLSLTQSVSPAAWLRSKLLLTAAGASLTALAGMGVFALGWSRTGEVGYFLWAEPYVYIPTGAVLFAYLLAALAVGALIGQLVRRTLPAMAATALVMGLLTLVLGAYRWSLMPVETVTGPAGPTLWAPGNGLVMDTGLLTSSGARFDESRCWEQINNAPGIDTDPQAWGKAQAQCFADHGVVSQYADYHPESHFWPTQLIESGILLALAALALYAAFRVLRARHP</sequence>
<evidence type="ECO:0000256" key="3">
    <source>
        <dbReference type="ARBA" id="ARBA00022989"/>
    </source>
</evidence>
<dbReference type="AlphaFoldDB" id="A0A918W4I9"/>
<dbReference type="EMBL" id="BMUL01000001">
    <property type="protein sequence ID" value="GHA62979.1"/>
    <property type="molecule type" value="Genomic_DNA"/>
</dbReference>
<name>A0A918W4I9_9ACTN</name>
<gene>
    <name evidence="7" type="ORF">GCM10010305_00280</name>
</gene>
<comment type="caution">
    <text evidence="7">The sequence shown here is derived from an EMBL/GenBank/DDBJ whole genome shotgun (WGS) entry which is preliminary data.</text>
</comment>
<dbReference type="GO" id="GO:0016020">
    <property type="term" value="C:membrane"/>
    <property type="evidence" value="ECO:0007669"/>
    <property type="project" value="UniProtKB-SubCell"/>
</dbReference>
<keyword evidence="4 5" id="KW-0472">Membrane</keyword>
<proteinExistence type="predicted"/>
<protein>
    <recommendedName>
        <fullName evidence="6">ABC-2 type transporter transmembrane domain-containing protein</fullName>
    </recommendedName>
</protein>
<dbReference type="Proteomes" id="UP000644020">
    <property type="component" value="Unassembled WGS sequence"/>
</dbReference>
<feature type="transmembrane region" description="Helical" evidence="5">
    <location>
        <begin position="70"/>
        <end position="90"/>
    </location>
</feature>
<keyword evidence="2 5" id="KW-0812">Transmembrane</keyword>
<dbReference type="Pfam" id="PF12698">
    <property type="entry name" value="ABC2_membrane_3"/>
    <property type="match status" value="1"/>
</dbReference>
<evidence type="ECO:0000256" key="5">
    <source>
        <dbReference type="SAM" id="Phobius"/>
    </source>
</evidence>
<evidence type="ECO:0000313" key="8">
    <source>
        <dbReference type="Proteomes" id="UP000644020"/>
    </source>
</evidence>
<reference evidence="7" key="2">
    <citation type="submission" date="2020-09" db="EMBL/GenBank/DDBJ databases">
        <authorList>
            <person name="Sun Q."/>
            <person name="Ohkuma M."/>
        </authorList>
    </citation>
    <scope>NUCLEOTIDE SEQUENCE</scope>
    <source>
        <strain evidence="7">JCM 4518</strain>
    </source>
</reference>
<dbReference type="InterPro" id="IPR013525">
    <property type="entry name" value="ABC2_TM"/>
</dbReference>
<dbReference type="GO" id="GO:0140359">
    <property type="term" value="F:ABC-type transporter activity"/>
    <property type="evidence" value="ECO:0007669"/>
    <property type="project" value="InterPro"/>
</dbReference>
<comment type="subcellular location">
    <subcellularLocation>
        <location evidence="1">Membrane</location>
        <topology evidence="1">Multi-pass membrane protein</topology>
    </subcellularLocation>
</comment>
<organism evidence="7 8">
    <name type="scientific">Streptomyces termitum</name>
    <dbReference type="NCBI Taxonomy" id="67368"/>
    <lineage>
        <taxon>Bacteria</taxon>
        <taxon>Bacillati</taxon>
        <taxon>Actinomycetota</taxon>
        <taxon>Actinomycetes</taxon>
        <taxon>Kitasatosporales</taxon>
        <taxon>Streptomycetaceae</taxon>
        <taxon>Streptomyces</taxon>
    </lineage>
</organism>
<evidence type="ECO:0000313" key="7">
    <source>
        <dbReference type="EMBL" id="GHA62979.1"/>
    </source>
</evidence>
<evidence type="ECO:0000256" key="1">
    <source>
        <dbReference type="ARBA" id="ARBA00004141"/>
    </source>
</evidence>
<feature type="transmembrane region" description="Helical" evidence="5">
    <location>
        <begin position="158"/>
        <end position="182"/>
    </location>
</feature>
<keyword evidence="8" id="KW-1185">Reference proteome</keyword>
<feature type="domain" description="ABC-2 type transporter transmembrane" evidence="6">
    <location>
        <begin position="71"/>
        <end position="208"/>
    </location>
</feature>
<keyword evidence="3 5" id="KW-1133">Transmembrane helix</keyword>
<evidence type="ECO:0000259" key="6">
    <source>
        <dbReference type="Pfam" id="PF12698"/>
    </source>
</evidence>
<reference evidence="7" key="1">
    <citation type="journal article" date="2014" name="Int. J. Syst. Evol. Microbiol.">
        <title>Complete genome sequence of Corynebacterium casei LMG S-19264T (=DSM 44701T), isolated from a smear-ripened cheese.</title>
        <authorList>
            <consortium name="US DOE Joint Genome Institute (JGI-PGF)"/>
            <person name="Walter F."/>
            <person name="Albersmeier A."/>
            <person name="Kalinowski J."/>
            <person name="Ruckert C."/>
        </authorList>
    </citation>
    <scope>NUCLEOTIDE SEQUENCE</scope>
    <source>
        <strain evidence="7">JCM 4518</strain>
    </source>
</reference>